<organism evidence="1">
    <name type="scientific">Arundo donax</name>
    <name type="common">Giant reed</name>
    <name type="synonym">Donax arundinaceus</name>
    <dbReference type="NCBI Taxonomy" id="35708"/>
    <lineage>
        <taxon>Eukaryota</taxon>
        <taxon>Viridiplantae</taxon>
        <taxon>Streptophyta</taxon>
        <taxon>Embryophyta</taxon>
        <taxon>Tracheophyta</taxon>
        <taxon>Spermatophyta</taxon>
        <taxon>Magnoliopsida</taxon>
        <taxon>Liliopsida</taxon>
        <taxon>Poales</taxon>
        <taxon>Poaceae</taxon>
        <taxon>PACMAD clade</taxon>
        <taxon>Arundinoideae</taxon>
        <taxon>Arundineae</taxon>
        <taxon>Arundo</taxon>
    </lineage>
</organism>
<sequence length="39" mass="4617">MDVIRISYFKKLSSKPATLLNIYVMSIIEDRSWLTKQNI</sequence>
<evidence type="ECO:0000313" key="1">
    <source>
        <dbReference type="EMBL" id="JAD50416.1"/>
    </source>
</evidence>
<protein>
    <submittedName>
        <fullName evidence="1">Uncharacterized protein</fullName>
    </submittedName>
</protein>
<proteinExistence type="predicted"/>
<dbReference type="AlphaFoldDB" id="A0A0A9AGX7"/>
<dbReference type="EMBL" id="GBRH01247479">
    <property type="protein sequence ID" value="JAD50416.1"/>
    <property type="molecule type" value="Transcribed_RNA"/>
</dbReference>
<reference evidence="1" key="2">
    <citation type="journal article" date="2015" name="Data Brief">
        <title>Shoot transcriptome of the giant reed, Arundo donax.</title>
        <authorList>
            <person name="Barrero R.A."/>
            <person name="Guerrero F.D."/>
            <person name="Moolhuijzen P."/>
            <person name="Goolsby J.A."/>
            <person name="Tidwell J."/>
            <person name="Bellgard S.E."/>
            <person name="Bellgard M.I."/>
        </authorList>
    </citation>
    <scope>NUCLEOTIDE SEQUENCE</scope>
    <source>
        <tissue evidence="1">Shoot tissue taken approximately 20 cm above the soil surface</tissue>
    </source>
</reference>
<reference evidence="1" key="1">
    <citation type="submission" date="2014-09" db="EMBL/GenBank/DDBJ databases">
        <authorList>
            <person name="Magalhaes I.L.F."/>
            <person name="Oliveira U."/>
            <person name="Santos F.R."/>
            <person name="Vidigal T.H.D.A."/>
            <person name="Brescovit A.D."/>
            <person name="Santos A.J."/>
        </authorList>
    </citation>
    <scope>NUCLEOTIDE SEQUENCE</scope>
    <source>
        <tissue evidence="1">Shoot tissue taken approximately 20 cm above the soil surface</tissue>
    </source>
</reference>
<name>A0A0A9AGX7_ARUDO</name>
<accession>A0A0A9AGX7</accession>